<accession>A0A0W0YJ14</accession>
<dbReference type="AlphaFoldDB" id="A0A0W0YJ14"/>
<dbReference type="PANTHER" id="PTHR22854:SF2">
    <property type="entry name" value="INDOLE-3-GLYCEROL-PHOSPHATE SYNTHASE"/>
    <property type="match status" value="1"/>
</dbReference>
<keyword evidence="4" id="KW-0028">Amino-acid biosynthesis</keyword>
<organism evidence="10 11">
    <name type="scientific">Legionella sainthelensi</name>
    <dbReference type="NCBI Taxonomy" id="28087"/>
    <lineage>
        <taxon>Bacteria</taxon>
        <taxon>Pseudomonadati</taxon>
        <taxon>Pseudomonadota</taxon>
        <taxon>Gammaproteobacteria</taxon>
        <taxon>Legionellales</taxon>
        <taxon>Legionellaceae</taxon>
        <taxon>Legionella</taxon>
    </lineage>
</organism>
<evidence type="ECO:0000256" key="7">
    <source>
        <dbReference type="ARBA" id="ARBA00023141"/>
    </source>
</evidence>
<evidence type="ECO:0000256" key="1">
    <source>
        <dbReference type="ARBA" id="ARBA00001633"/>
    </source>
</evidence>
<evidence type="ECO:0000256" key="6">
    <source>
        <dbReference type="ARBA" id="ARBA00022822"/>
    </source>
</evidence>
<evidence type="ECO:0000313" key="11">
    <source>
        <dbReference type="Proteomes" id="UP000054621"/>
    </source>
</evidence>
<evidence type="ECO:0000256" key="5">
    <source>
        <dbReference type="ARBA" id="ARBA00022793"/>
    </source>
</evidence>
<dbReference type="OrthoDB" id="7845323at2"/>
<keyword evidence="8" id="KW-0456">Lyase</keyword>
<evidence type="ECO:0000313" key="10">
    <source>
        <dbReference type="EMBL" id="KTD56880.1"/>
    </source>
</evidence>
<feature type="domain" description="Indole-3-glycerol phosphate synthase" evidence="9">
    <location>
        <begin position="5"/>
        <end position="246"/>
    </location>
</feature>
<dbReference type="eggNOG" id="COG0134">
    <property type="taxonomic scope" value="Bacteria"/>
</dbReference>
<keyword evidence="7" id="KW-0057">Aromatic amino acid biosynthesis</keyword>
<dbReference type="Proteomes" id="UP000054621">
    <property type="component" value="Unassembled WGS sequence"/>
</dbReference>
<dbReference type="STRING" id="28087.Lsai_1857"/>
<dbReference type="GO" id="GO:0004425">
    <property type="term" value="F:indole-3-glycerol-phosphate synthase activity"/>
    <property type="evidence" value="ECO:0007669"/>
    <property type="project" value="UniProtKB-EC"/>
</dbReference>
<dbReference type="UniPathway" id="UPA00035">
    <property type="reaction ID" value="UER00043"/>
</dbReference>
<evidence type="ECO:0000256" key="2">
    <source>
        <dbReference type="ARBA" id="ARBA00004696"/>
    </source>
</evidence>
<evidence type="ECO:0000256" key="8">
    <source>
        <dbReference type="ARBA" id="ARBA00023239"/>
    </source>
</evidence>
<evidence type="ECO:0000256" key="4">
    <source>
        <dbReference type="ARBA" id="ARBA00022605"/>
    </source>
</evidence>
<gene>
    <name evidence="10" type="primary">trpC_2</name>
    <name evidence="10" type="ORF">Lsai_1857</name>
</gene>
<sequence length="259" mass="28710">MSFFEKMAAAKKTEIAKLKTNPIDAAQLKESTKSLAAALTGDRLQIIAEIKRGTPGACEVFAPPNLHEIVMAYNQSAAAISIVVESQFFNGRLADIGFVAEHSQKPILVKDVVLDKVQVDWLRVHGANAVLLNANLLTKQQLKELSAHIVSYRMEPFVEVHDLQEFHAALEIGTKIIAIHNVNPITWEINNAKTESILQSIDNRYLNDIILVYASGVKSLDDLKRIRKITQFGAVLIGAAFMQNLELVHRFNDELATDS</sequence>
<dbReference type="SUPFAM" id="SSF51366">
    <property type="entry name" value="Ribulose-phoshate binding barrel"/>
    <property type="match status" value="1"/>
</dbReference>
<comment type="catalytic activity">
    <reaction evidence="1">
        <text>1-(2-carboxyphenylamino)-1-deoxy-D-ribulose 5-phosphate + H(+) = (1S,2R)-1-C-(indol-3-yl)glycerol 3-phosphate + CO2 + H2O</text>
        <dbReference type="Rhea" id="RHEA:23476"/>
        <dbReference type="ChEBI" id="CHEBI:15377"/>
        <dbReference type="ChEBI" id="CHEBI:15378"/>
        <dbReference type="ChEBI" id="CHEBI:16526"/>
        <dbReference type="ChEBI" id="CHEBI:58613"/>
        <dbReference type="ChEBI" id="CHEBI:58866"/>
        <dbReference type="EC" id="4.1.1.48"/>
    </reaction>
</comment>
<keyword evidence="5" id="KW-0210">Decarboxylase</keyword>
<name>A0A0W0YJ14_9GAMM</name>
<evidence type="ECO:0000256" key="3">
    <source>
        <dbReference type="ARBA" id="ARBA00012362"/>
    </source>
</evidence>
<dbReference type="PATRIC" id="fig|28087.4.peg.1989"/>
<evidence type="ECO:0000259" key="9">
    <source>
        <dbReference type="Pfam" id="PF00218"/>
    </source>
</evidence>
<proteinExistence type="predicted"/>
<keyword evidence="6" id="KW-0822">Tryptophan biosynthesis</keyword>
<dbReference type="GO" id="GO:0004640">
    <property type="term" value="F:phosphoribosylanthranilate isomerase activity"/>
    <property type="evidence" value="ECO:0007669"/>
    <property type="project" value="TreeGrafter"/>
</dbReference>
<reference evidence="10 11" key="1">
    <citation type="submission" date="2015-11" db="EMBL/GenBank/DDBJ databases">
        <title>Genomic analysis of 38 Legionella species identifies large and diverse effector repertoires.</title>
        <authorList>
            <person name="Burstein D."/>
            <person name="Amaro F."/>
            <person name="Zusman T."/>
            <person name="Lifshitz Z."/>
            <person name="Cohen O."/>
            <person name="Gilbert J.A."/>
            <person name="Pupko T."/>
            <person name="Shuman H.A."/>
            <person name="Segal G."/>
        </authorList>
    </citation>
    <scope>NUCLEOTIDE SEQUENCE [LARGE SCALE GENOMIC DNA]</scope>
    <source>
        <strain evidence="10 11">Mt.St.Helens-4</strain>
    </source>
</reference>
<comment type="caution">
    <text evidence="10">The sequence shown here is derived from an EMBL/GenBank/DDBJ whole genome shotgun (WGS) entry which is preliminary data.</text>
</comment>
<comment type="pathway">
    <text evidence="2">Amino-acid biosynthesis; L-tryptophan biosynthesis; L-tryptophan from chorismate: step 4/5.</text>
</comment>
<dbReference type="Gene3D" id="3.20.20.70">
    <property type="entry name" value="Aldolase class I"/>
    <property type="match status" value="1"/>
</dbReference>
<dbReference type="RefSeq" id="WP_027271326.1">
    <property type="nucleotide sequence ID" value="NZ_CAAAJE010000016.1"/>
</dbReference>
<protein>
    <recommendedName>
        <fullName evidence="3">indole-3-glycerol-phosphate synthase</fullName>
        <ecNumber evidence="3">4.1.1.48</ecNumber>
    </recommendedName>
</protein>
<dbReference type="InterPro" id="IPR045186">
    <property type="entry name" value="Indole-3-glycerol_P_synth"/>
</dbReference>
<dbReference type="EMBL" id="LNYV01000029">
    <property type="protein sequence ID" value="KTD56880.1"/>
    <property type="molecule type" value="Genomic_DNA"/>
</dbReference>
<dbReference type="InterPro" id="IPR011060">
    <property type="entry name" value="RibuloseP-bd_barrel"/>
</dbReference>
<dbReference type="GO" id="GO:0000162">
    <property type="term" value="P:L-tryptophan biosynthetic process"/>
    <property type="evidence" value="ECO:0007669"/>
    <property type="project" value="UniProtKB-UniPathway"/>
</dbReference>
<dbReference type="InterPro" id="IPR013798">
    <property type="entry name" value="Indole-3-glycerol_P_synth_dom"/>
</dbReference>
<dbReference type="InterPro" id="IPR013785">
    <property type="entry name" value="Aldolase_TIM"/>
</dbReference>
<dbReference type="PANTHER" id="PTHR22854">
    <property type="entry name" value="TRYPTOPHAN BIOSYNTHESIS PROTEIN"/>
    <property type="match status" value="1"/>
</dbReference>
<dbReference type="Pfam" id="PF00218">
    <property type="entry name" value="IGPS"/>
    <property type="match status" value="1"/>
</dbReference>
<dbReference type="EC" id="4.1.1.48" evidence="3"/>